<dbReference type="PANTHER" id="PTHR11717:SF31">
    <property type="entry name" value="LOW MOLECULAR WEIGHT PROTEIN-TYROSINE-PHOSPHATASE ETP-RELATED"/>
    <property type="match status" value="1"/>
</dbReference>
<evidence type="ECO:0000313" key="4">
    <source>
        <dbReference type="Proteomes" id="UP000584670"/>
    </source>
</evidence>
<accession>A0A7X1JF00</accession>
<dbReference type="Gene3D" id="3.40.50.2300">
    <property type="match status" value="1"/>
</dbReference>
<dbReference type="SUPFAM" id="SSF52788">
    <property type="entry name" value="Phosphotyrosine protein phosphatases I"/>
    <property type="match status" value="1"/>
</dbReference>
<dbReference type="InterPro" id="IPR050438">
    <property type="entry name" value="LMW_PTPase"/>
</dbReference>
<comment type="caution">
    <text evidence="3">The sequence shown here is derived from an EMBL/GenBank/DDBJ whole genome shotgun (WGS) entry which is preliminary data.</text>
</comment>
<gene>
    <name evidence="3" type="ORF">H4N64_36255</name>
</gene>
<name>A0A7X1JF00_9ACTN</name>
<dbReference type="InterPro" id="IPR023485">
    <property type="entry name" value="Ptyr_pPase"/>
</dbReference>
<dbReference type="InterPro" id="IPR036196">
    <property type="entry name" value="Ptyr_pPase_sf"/>
</dbReference>
<sequence>MLHVLHPSTAASPNVRASGFHVLVVCTGNLYRSPLAECLLRQRLCEARQAIQLSSAGTGAAPGTPMPITAASFLRERGADPSGMSSRQLTKELVENSDLVLGAATEHREAAVRLSPVWALARAFTLCEFARLVRAEDAAGVADPAARFVSLVRGAAARRGAASAHPGDDDIEDPLGAPPQELGERLAQIEDVVDRIAAAVRTG</sequence>
<feature type="region of interest" description="Disordered" evidence="1">
    <location>
        <begin position="160"/>
        <end position="179"/>
    </location>
</feature>
<dbReference type="AlphaFoldDB" id="A0A7X1JF00"/>
<feature type="domain" description="Phosphotyrosine protein phosphatase I" evidence="2">
    <location>
        <begin position="20"/>
        <end position="199"/>
    </location>
</feature>
<dbReference type="SMART" id="SM00226">
    <property type="entry name" value="LMWPc"/>
    <property type="match status" value="1"/>
</dbReference>
<dbReference type="EMBL" id="JACMSF010000061">
    <property type="protein sequence ID" value="MBC2906882.1"/>
    <property type="molecule type" value="Genomic_DNA"/>
</dbReference>
<evidence type="ECO:0000313" key="3">
    <source>
        <dbReference type="EMBL" id="MBC2906882.1"/>
    </source>
</evidence>
<organism evidence="3 4">
    <name type="scientific">Streptomyces cupreus</name>
    <dbReference type="NCBI Taxonomy" id="2759956"/>
    <lineage>
        <taxon>Bacteria</taxon>
        <taxon>Bacillati</taxon>
        <taxon>Actinomycetota</taxon>
        <taxon>Actinomycetes</taxon>
        <taxon>Kitasatosporales</taxon>
        <taxon>Streptomycetaceae</taxon>
        <taxon>Streptomyces</taxon>
    </lineage>
</organism>
<proteinExistence type="predicted"/>
<dbReference type="Pfam" id="PF01451">
    <property type="entry name" value="LMWPc"/>
    <property type="match status" value="1"/>
</dbReference>
<keyword evidence="4" id="KW-1185">Reference proteome</keyword>
<protein>
    <submittedName>
        <fullName evidence="3">Low molecular weight phosphatase family protein</fullName>
    </submittedName>
</protein>
<dbReference type="RefSeq" id="WP_186286849.1">
    <property type="nucleotide sequence ID" value="NZ_JACMSF010000061.1"/>
</dbReference>
<dbReference type="GO" id="GO:0004725">
    <property type="term" value="F:protein tyrosine phosphatase activity"/>
    <property type="evidence" value="ECO:0007669"/>
    <property type="project" value="TreeGrafter"/>
</dbReference>
<dbReference type="Proteomes" id="UP000584670">
    <property type="component" value="Unassembled WGS sequence"/>
</dbReference>
<reference evidence="3 4" key="1">
    <citation type="submission" date="2020-08" db="EMBL/GenBank/DDBJ databases">
        <title>Streptomyces sp. PSKA01 genome sequencing and assembly.</title>
        <authorList>
            <person name="Mandal S."/>
            <person name="Maiti P.K."/>
            <person name="Das P."/>
        </authorList>
    </citation>
    <scope>NUCLEOTIDE SEQUENCE [LARGE SCALE GENOMIC DNA]</scope>
    <source>
        <strain evidence="3 4">PSKA01</strain>
    </source>
</reference>
<dbReference type="PANTHER" id="PTHR11717">
    <property type="entry name" value="LOW MOLECULAR WEIGHT PROTEIN TYROSINE PHOSPHATASE"/>
    <property type="match status" value="1"/>
</dbReference>
<evidence type="ECO:0000256" key="1">
    <source>
        <dbReference type="SAM" id="MobiDB-lite"/>
    </source>
</evidence>
<evidence type="ECO:0000259" key="2">
    <source>
        <dbReference type="SMART" id="SM00226"/>
    </source>
</evidence>